<dbReference type="PANTHER" id="PTHR34322">
    <property type="entry name" value="TRANSPOSASE, Y1_TNP DOMAIN-CONTAINING"/>
    <property type="match status" value="1"/>
</dbReference>
<dbReference type="PANTHER" id="PTHR34322:SF2">
    <property type="entry name" value="TRANSPOSASE IS200-LIKE DOMAIN-CONTAINING PROTEIN"/>
    <property type="match status" value="1"/>
</dbReference>
<dbReference type="Proteomes" id="UP000469125">
    <property type="component" value="Unassembled WGS sequence"/>
</dbReference>
<evidence type="ECO:0000259" key="1">
    <source>
        <dbReference type="SMART" id="SM01321"/>
    </source>
</evidence>
<dbReference type="NCBIfam" id="NF047646">
    <property type="entry name" value="REP_Tyr_transpos"/>
    <property type="match status" value="1"/>
</dbReference>
<comment type="caution">
    <text evidence="2">The sequence shown here is derived from an EMBL/GenBank/DDBJ whole genome shotgun (WGS) entry which is preliminary data.</text>
</comment>
<dbReference type="GO" id="GO:0006313">
    <property type="term" value="P:DNA transposition"/>
    <property type="evidence" value="ECO:0007669"/>
    <property type="project" value="InterPro"/>
</dbReference>
<dbReference type="SMART" id="SM01321">
    <property type="entry name" value="Y1_Tnp"/>
    <property type="match status" value="1"/>
</dbReference>
<gene>
    <name evidence="2" type="ORF">GMD78_04700</name>
</gene>
<dbReference type="SUPFAM" id="SSF143422">
    <property type="entry name" value="Transposase IS200-like"/>
    <property type="match status" value="1"/>
</dbReference>
<sequence length="191" mass="23232">MPRNRRVWIPEYFYHIVCRGNRRDPLFREDSDFRIFLYLLQHVNKAAPFELASYCLMTNHFHLLLRSKNQPTSKVMSLINKRYADYFNNKYDLTGHVFEKRYFDKLIGDRYGVLRISQYIHLNPVEAGIVQKAEMYRWSSYRYYLYTADERLLSMNTILESFPGGELEKRELYRQFTEGEDIRLEMESEYK</sequence>
<dbReference type="EMBL" id="WOCA01000002">
    <property type="protein sequence ID" value="MUK87700.1"/>
    <property type="molecule type" value="Genomic_DNA"/>
</dbReference>
<dbReference type="GO" id="GO:0003677">
    <property type="term" value="F:DNA binding"/>
    <property type="evidence" value="ECO:0007669"/>
    <property type="project" value="InterPro"/>
</dbReference>
<feature type="domain" description="Transposase IS200-like" evidence="1">
    <location>
        <begin position="9"/>
        <end position="123"/>
    </location>
</feature>
<accession>A0A6N8FDU8</accession>
<dbReference type="InterPro" id="IPR036515">
    <property type="entry name" value="Transposase_17_sf"/>
</dbReference>
<evidence type="ECO:0000313" key="3">
    <source>
        <dbReference type="Proteomes" id="UP000469125"/>
    </source>
</evidence>
<evidence type="ECO:0000313" key="2">
    <source>
        <dbReference type="EMBL" id="MUK87700.1"/>
    </source>
</evidence>
<dbReference type="InterPro" id="IPR002686">
    <property type="entry name" value="Transposase_17"/>
</dbReference>
<dbReference type="RefSeq" id="WP_155667572.1">
    <property type="nucleotide sequence ID" value="NZ_WOCA01000002.1"/>
</dbReference>
<reference evidence="2 3" key="1">
    <citation type="submission" date="2019-11" db="EMBL/GenBank/DDBJ databases">
        <authorList>
            <person name="Li X."/>
        </authorList>
    </citation>
    <scope>NUCLEOTIDE SEQUENCE [LARGE SCALE GENOMIC DNA]</scope>
    <source>
        <strain evidence="2 3">L9</strain>
    </source>
</reference>
<dbReference type="GO" id="GO:0004803">
    <property type="term" value="F:transposase activity"/>
    <property type="evidence" value="ECO:0007669"/>
    <property type="project" value="InterPro"/>
</dbReference>
<name>A0A6N8FDU8_9BACI</name>
<organism evidence="2 3">
    <name type="scientific">Ornithinibacillus caprae</name>
    <dbReference type="NCBI Taxonomy" id="2678566"/>
    <lineage>
        <taxon>Bacteria</taxon>
        <taxon>Bacillati</taxon>
        <taxon>Bacillota</taxon>
        <taxon>Bacilli</taxon>
        <taxon>Bacillales</taxon>
        <taxon>Bacillaceae</taxon>
        <taxon>Ornithinibacillus</taxon>
    </lineage>
</organism>
<proteinExistence type="predicted"/>
<dbReference type="AlphaFoldDB" id="A0A6N8FDU8"/>
<dbReference type="Pfam" id="PF01797">
    <property type="entry name" value="Y1_Tnp"/>
    <property type="match status" value="1"/>
</dbReference>
<keyword evidence="3" id="KW-1185">Reference proteome</keyword>
<dbReference type="Gene3D" id="3.30.70.1290">
    <property type="entry name" value="Transposase IS200-like"/>
    <property type="match status" value="1"/>
</dbReference>
<protein>
    <submittedName>
        <fullName evidence="2">Transposase</fullName>
    </submittedName>
</protein>